<dbReference type="Pfam" id="PF22124">
    <property type="entry name" value="Glyco_hydro_95_cat"/>
    <property type="match status" value="1"/>
</dbReference>
<dbReference type="PANTHER" id="PTHR31084:SF0">
    <property type="entry name" value="ALPHA-L-FUCOSIDASE 2"/>
    <property type="match status" value="1"/>
</dbReference>
<dbReference type="GO" id="GO:0004560">
    <property type="term" value="F:alpha-L-fucosidase activity"/>
    <property type="evidence" value="ECO:0007669"/>
    <property type="project" value="InterPro"/>
</dbReference>
<feature type="domain" description="Glycosyl hydrolase family 95 catalytic" evidence="3">
    <location>
        <begin position="265"/>
        <end position="667"/>
    </location>
</feature>
<dbReference type="Pfam" id="PF21307">
    <property type="entry name" value="Glyco_hydro_95_C"/>
    <property type="match status" value="1"/>
</dbReference>
<organism evidence="4">
    <name type="scientific">candidate division TA06 bacterium ADurb.Bin417</name>
    <dbReference type="NCBI Taxonomy" id="1852828"/>
    <lineage>
        <taxon>Bacteria</taxon>
        <taxon>Bacteria division TA06</taxon>
    </lineage>
</organism>
<dbReference type="PIRSF" id="PIRSF007663">
    <property type="entry name" value="UCP007663"/>
    <property type="match status" value="1"/>
</dbReference>
<dbReference type="PANTHER" id="PTHR31084">
    <property type="entry name" value="ALPHA-L-FUCOSIDASE 2"/>
    <property type="match status" value="1"/>
</dbReference>
<reference evidence="4" key="1">
    <citation type="submission" date="2017-02" db="EMBL/GenBank/DDBJ databases">
        <title>Delving into the versatile metabolic prowess of the omnipresent phylum Bacteroidetes.</title>
        <authorList>
            <person name="Nobu M.K."/>
            <person name="Mei R."/>
            <person name="Narihiro T."/>
            <person name="Kuroda K."/>
            <person name="Liu W.-T."/>
        </authorList>
    </citation>
    <scope>NUCLEOTIDE SEQUENCE</scope>
    <source>
        <strain evidence="4">ADurb.Bin417</strain>
    </source>
</reference>
<dbReference type="AlphaFoldDB" id="A0A1V5MKV4"/>
<name>A0A1V5MKV4_UNCT6</name>
<dbReference type="Gene3D" id="1.50.10.10">
    <property type="match status" value="1"/>
</dbReference>
<dbReference type="InterPro" id="IPR049053">
    <property type="entry name" value="AFCA-like_C"/>
</dbReference>
<dbReference type="GO" id="GO:0005975">
    <property type="term" value="P:carbohydrate metabolic process"/>
    <property type="evidence" value="ECO:0007669"/>
    <property type="project" value="InterPro"/>
</dbReference>
<evidence type="ECO:0000259" key="2">
    <source>
        <dbReference type="Pfam" id="PF21307"/>
    </source>
</evidence>
<evidence type="ECO:0000259" key="3">
    <source>
        <dbReference type="Pfam" id="PF22124"/>
    </source>
</evidence>
<dbReference type="Pfam" id="PF14498">
    <property type="entry name" value="Glyco_hyd_65N_2"/>
    <property type="match status" value="1"/>
</dbReference>
<evidence type="ECO:0000313" key="4">
    <source>
        <dbReference type="EMBL" id="OPZ93839.1"/>
    </source>
</evidence>
<feature type="domain" description="Glycosyl hydrolase family 95 N-terminal" evidence="1">
    <location>
        <begin position="5"/>
        <end position="242"/>
    </location>
</feature>
<feature type="domain" description="Alpha fucosidase A-like C-terminal" evidence="2">
    <location>
        <begin position="669"/>
        <end position="764"/>
    </location>
</feature>
<gene>
    <name evidence="4" type="ORF">BWY73_00083</name>
</gene>
<protein>
    <submittedName>
        <fullName evidence="4">Uncharacterized protein</fullName>
    </submittedName>
</protein>
<evidence type="ECO:0000259" key="1">
    <source>
        <dbReference type="Pfam" id="PF14498"/>
    </source>
</evidence>
<sequence length="786" mass="87363">MSSLIWAAGPAGDWQEGYPIGNGRLAGLVLGGVGSERVLLNHEWLWRGRNRFKDNEPKEPARLAEIRRLFFEGKVLEAGDRANDYLGGAGGTARKTRGLNRVDPYQPLGDLRLDFDGGEAAEYRRQLDLAAGLVTVCGRTGAGEVRREFLAHACHPVIAVRISGAPAVGFRLRLERSADPDCRLEAWTEPAACGFRGRFSEGLSFAVEVRLHLPGGGRCRPLPEGGLEVEAAPEAVILLAAAVSPEGGDPAPECRKGFEGVPAGWPELLRTHREEHGRRYGRVGLELAGRDFSERPTPERLRFLANGHEDNDLYALFFNYGRYLLIASSWDAELPANLQGKWNPLLAPPWECDYHFDINIQMNYWLAEAGNLSECTAPLFDLVDRFRPHGRQAARQLYGCGGVWLPIQTDCWGRATPESYGHDVWVGAAAWIAQHFWWHYQYTLDRKFLRERAYPFLKEAAAFFEDYLAADPQGRLVPVPSQSPENQFEGGSWPVSLGAAATMDLQLITELLNECLAASRILGVDGAKRARWRAILKRLPPPKIGRWGQLQEWLEDYNELQPGHRHISHLFGLYPAALITPEDTPELAAAARRTLERRLASGGGYCGWSSALVAACFSRLGEGERALQALTVLLSKFVTPSLLGLHPPHYFQIDANLGGAAAVAEMLLQSHGGRLRVLPACPTAWWTGRVRGLVGRGGFTVDIEWREGRLEGLRVHSRFGGTCRLRLPRPARIEVRCGKRLVRRFRKAALEAAWKTAAGRDYELKITEAEIEEGSQFGRDLRYHHG</sequence>
<dbReference type="Proteomes" id="UP000485484">
    <property type="component" value="Unassembled WGS sequence"/>
</dbReference>
<dbReference type="InterPro" id="IPR008928">
    <property type="entry name" value="6-hairpin_glycosidase_sf"/>
</dbReference>
<dbReference type="InterPro" id="IPR012341">
    <property type="entry name" value="6hp_glycosidase-like_sf"/>
</dbReference>
<dbReference type="SUPFAM" id="SSF48208">
    <property type="entry name" value="Six-hairpin glycosidases"/>
    <property type="match status" value="1"/>
</dbReference>
<dbReference type="EMBL" id="MWAK01000005">
    <property type="protein sequence ID" value="OPZ93839.1"/>
    <property type="molecule type" value="Genomic_DNA"/>
</dbReference>
<proteinExistence type="predicted"/>
<comment type="caution">
    <text evidence="4">The sequence shown here is derived from an EMBL/GenBank/DDBJ whole genome shotgun (WGS) entry which is preliminary data.</text>
</comment>
<dbReference type="InterPro" id="IPR054363">
    <property type="entry name" value="GH95_cat"/>
</dbReference>
<dbReference type="InterPro" id="IPR016518">
    <property type="entry name" value="Alpha-L-fucosidase"/>
</dbReference>
<accession>A0A1V5MKV4</accession>
<dbReference type="InterPro" id="IPR027414">
    <property type="entry name" value="GH95_N_dom"/>
</dbReference>